<feature type="transmembrane region" description="Helical" evidence="1">
    <location>
        <begin position="34"/>
        <end position="52"/>
    </location>
</feature>
<dbReference type="InterPro" id="IPR025324">
    <property type="entry name" value="DUF4230"/>
</dbReference>
<dbReference type="KEGG" id="tsa:AciPR4_3301"/>
<evidence type="ECO:0000313" key="3">
    <source>
        <dbReference type="Proteomes" id="UP000006844"/>
    </source>
</evidence>
<dbReference type="OrthoDB" id="154626at2"/>
<proteinExistence type="predicted"/>
<evidence type="ECO:0000256" key="1">
    <source>
        <dbReference type="SAM" id="Phobius"/>
    </source>
</evidence>
<dbReference type="EMBL" id="CP002467">
    <property type="protein sequence ID" value="ADV84055.1"/>
    <property type="molecule type" value="Genomic_DNA"/>
</dbReference>
<gene>
    <name evidence="2" type="ordered locus">AciPR4_3301</name>
</gene>
<dbReference type="Proteomes" id="UP000006844">
    <property type="component" value="Chromosome"/>
</dbReference>
<organism evidence="2 3">
    <name type="scientific">Terriglobus saanensis (strain ATCC BAA-1853 / DSM 23119 / SP1PR4)</name>
    <dbReference type="NCBI Taxonomy" id="401053"/>
    <lineage>
        <taxon>Bacteria</taxon>
        <taxon>Pseudomonadati</taxon>
        <taxon>Acidobacteriota</taxon>
        <taxon>Terriglobia</taxon>
        <taxon>Terriglobales</taxon>
        <taxon>Acidobacteriaceae</taxon>
        <taxon>Terriglobus</taxon>
    </lineage>
</organism>
<sequence length="234" mass="25435">MDEREINKEVRHEERLRTREEEARANRSFLGVKLFSVVLIFVFGIAVTFLFLRAATGGGPLAKIAALVLGRNVSFDSSAPAVVERIQKLNKLETVTYSVDTVVEGRRDNAVLPDLLFGDRLLLVAHGQTIAGVDLSKLSADGVHVSGKAVTVDLPASEIFLTKLDSSKTRVYARTTGMLVPQDTNLESETRKLAEDQIQKAAISDGILDTARTNARANVQSLLSGLGFDSVTVR</sequence>
<evidence type="ECO:0008006" key="4">
    <source>
        <dbReference type="Google" id="ProtNLM"/>
    </source>
</evidence>
<keyword evidence="1" id="KW-1133">Transmembrane helix</keyword>
<dbReference type="STRING" id="401053.AciPR4_3301"/>
<dbReference type="AlphaFoldDB" id="E8V873"/>
<dbReference type="eggNOG" id="ENOG5031RMA">
    <property type="taxonomic scope" value="Bacteria"/>
</dbReference>
<keyword evidence="1" id="KW-0812">Transmembrane</keyword>
<dbReference type="HOGENOM" id="CLU_091313_1_0_0"/>
<protein>
    <recommendedName>
        <fullName evidence="4">DUF4230 domain-containing protein</fullName>
    </recommendedName>
</protein>
<name>E8V873_TERSS</name>
<dbReference type="Pfam" id="PF14014">
    <property type="entry name" value="DUF4230"/>
    <property type="match status" value="1"/>
</dbReference>
<keyword evidence="3" id="KW-1185">Reference proteome</keyword>
<accession>E8V873</accession>
<keyword evidence="1" id="KW-0472">Membrane</keyword>
<reference evidence="2 3" key="1">
    <citation type="journal article" date="2012" name="Stand. Genomic Sci.">
        <title>Complete genome sequence of Terriglobus saanensis type strain SP1PR4(T), an Acidobacteria from tundra soil.</title>
        <authorList>
            <person name="Rawat S.R."/>
            <person name="Mannisto M.K."/>
            <person name="Starovoytov V."/>
            <person name="Goodwin L."/>
            <person name="Nolan M."/>
            <person name="Hauser L."/>
            <person name="Land M."/>
            <person name="Davenport K.W."/>
            <person name="Woyke T."/>
            <person name="Haggblom M.M."/>
        </authorList>
    </citation>
    <scope>NUCLEOTIDE SEQUENCE</scope>
    <source>
        <strain evidence="3">ATCC BAA-1853 / DSM 23119 / SP1PR4</strain>
    </source>
</reference>
<dbReference type="RefSeq" id="WP_013569786.1">
    <property type="nucleotide sequence ID" value="NC_014963.1"/>
</dbReference>
<evidence type="ECO:0000313" key="2">
    <source>
        <dbReference type="EMBL" id="ADV84055.1"/>
    </source>
</evidence>